<dbReference type="PIRSF" id="PIRSF037226">
    <property type="entry name" value="Amidohydrolase_ACY1L2_prd"/>
    <property type="match status" value="1"/>
</dbReference>
<keyword evidence="4" id="KW-1185">Reference proteome</keyword>
<dbReference type="Pfam" id="PF07687">
    <property type="entry name" value="M20_dimer"/>
    <property type="match status" value="1"/>
</dbReference>
<dbReference type="Gene3D" id="3.30.70.360">
    <property type="match status" value="1"/>
</dbReference>
<protein>
    <recommendedName>
        <fullName evidence="1">Peptidase M20 domain-containing protein 2</fullName>
    </recommendedName>
</protein>
<name>A0ABW8EGQ1_STRT5</name>
<dbReference type="RefSeq" id="WP_402380019.1">
    <property type="nucleotide sequence ID" value="NZ_JBIUYY010000004.1"/>
</dbReference>
<reference evidence="3 4" key="1">
    <citation type="submission" date="2024-10" db="EMBL/GenBank/DDBJ databases">
        <title>The Natural Products Discovery Center: Release of the First 8490 Sequenced Strains for Exploring Actinobacteria Biosynthetic Diversity.</title>
        <authorList>
            <person name="Kalkreuter E."/>
            <person name="Kautsar S.A."/>
            <person name="Yang D."/>
            <person name="Bader C.D."/>
            <person name="Teijaro C.N."/>
            <person name="Fluegel L."/>
            <person name="Davis C.M."/>
            <person name="Simpson J.R."/>
            <person name="Lauterbach L."/>
            <person name="Steele A.D."/>
            <person name="Gui C."/>
            <person name="Meng S."/>
            <person name="Li G."/>
            <person name="Viehrig K."/>
            <person name="Ye F."/>
            <person name="Su P."/>
            <person name="Kiefer A.F."/>
            <person name="Nichols A."/>
            <person name="Cepeda A.J."/>
            <person name="Yan W."/>
            <person name="Fan B."/>
            <person name="Jiang Y."/>
            <person name="Adhikari A."/>
            <person name="Zheng C.-J."/>
            <person name="Schuster L."/>
            <person name="Cowan T.M."/>
            <person name="Smanski M.J."/>
            <person name="Chevrette M.G."/>
            <person name="De Carvalho L.P.S."/>
            <person name="Shen B."/>
        </authorList>
    </citation>
    <scope>NUCLEOTIDE SEQUENCE [LARGE SCALE GENOMIC DNA]</scope>
    <source>
        <strain evidence="3 4">NPDC087220</strain>
    </source>
</reference>
<dbReference type="Pfam" id="PF01546">
    <property type="entry name" value="Peptidase_M20"/>
    <property type="match status" value="1"/>
</dbReference>
<evidence type="ECO:0000313" key="4">
    <source>
        <dbReference type="Proteomes" id="UP001617351"/>
    </source>
</evidence>
<dbReference type="PANTHER" id="PTHR30575:SF0">
    <property type="entry name" value="XAA-ARG DIPEPTIDASE"/>
    <property type="match status" value="1"/>
</dbReference>
<evidence type="ECO:0000313" key="3">
    <source>
        <dbReference type="EMBL" id="MFJ2821818.1"/>
    </source>
</evidence>
<dbReference type="NCBIfam" id="TIGR01891">
    <property type="entry name" value="amidohydrolases"/>
    <property type="match status" value="1"/>
</dbReference>
<dbReference type="InterPro" id="IPR002933">
    <property type="entry name" value="Peptidase_M20"/>
</dbReference>
<dbReference type="InterPro" id="IPR017439">
    <property type="entry name" value="Amidohydrolase"/>
</dbReference>
<feature type="domain" description="Peptidase M20 dimerisation" evidence="2">
    <location>
        <begin position="184"/>
        <end position="277"/>
    </location>
</feature>
<dbReference type="EMBL" id="JBIUYY010000004">
    <property type="protein sequence ID" value="MFJ2821818.1"/>
    <property type="molecule type" value="Genomic_DNA"/>
</dbReference>
<comment type="similarity">
    <text evidence="1">Belongs to the peptidase M20A family.</text>
</comment>
<accession>A0ABW8EGQ1</accession>
<evidence type="ECO:0000256" key="1">
    <source>
        <dbReference type="PIRNR" id="PIRNR037226"/>
    </source>
</evidence>
<dbReference type="Proteomes" id="UP001617351">
    <property type="component" value="Unassembled WGS sequence"/>
</dbReference>
<dbReference type="SUPFAM" id="SSF55031">
    <property type="entry name" value="Bacterial exopeptidase dimerisation domain"/>
    <property type="match status" value="1"/>
</dbReference>
<proteinExistence type="inferred from homology"/>
<organism evidence="3 4">
    <name type="scientific">Streptomyces toxytricini</name>
    <name type="common">Actinomyces toxytricini</name>
    <dbReference type="NCBI Taxonomy" id="67369"/>
    <lineage>
        <taxon>Bacteria</taxon>
        <taxon>Bacillati</taxon>
        <taxon>Actinomycetota</taxon>
        <taxon>Actinomycetes</taxon>
        <taxon>Kitasatosporales</taxon>
        <taxon>Streptomycetaceae</taxon>
        <taxon>Streptomyces</taxon>
    </lineage>
</organism>
<dbReference type="Gene3D" id="3.40.630.10">
    <property type="entry name" value="Zn peptidases"/>
    <property type="match status" value="1"/>
</dbReference>
<dbReference type="InterPro" id="IPR017144">
    <property type="entry name" value="Xaa-Arg_dipeptidase"/>
</dbReference>
<dbReference type="InterPro" id="IPR011650">
    <property type="entry name" value="Peptidase_M20_dimer"/>
</dbReference>
<dbReference type="SUPFAM" id="SSF53187">
    <property type="entry name" value="Zn-dependent exopeptidases"/>
    <property type="match status" value="1"/>
</dbReference>
<evidence type="ECO:0000259" key="2">
    <source>
        <dbReference type="Pfam" id="PF07687"/>
    </source>
</evidence>
<dbReference type="PANTHER" id="PTHR30575">
    <property type="entry name" value="PEPTIDASE M20"/>
    <property type="match status" value="1"/>
</dbReference>
<comment type="caution">
    <text evidence="3">The sequence shown here is derived from an EMBL/GenBank/DDBJ whole genome shotgun (WGS) entry which is preliminary data.</text>
</comment>
<dbReference type="InterPro" id="IPR052030">
    <property type="entry name" value="Peptidase_M20/M20A_hydrolases"/>
</dbReference>
<dbReference type="InterPro" id="IPR036264">
    <property type="entry name" value="Bact_exopeptidase_dim_dom"/>
</dbReference>
<gene>
    <name evidence="3" type="ORF">ACIO7M_11945</name>
</gene>
<sequence>MPDDHPGTHGRTVPARAPEAVYARVRQEVAARADRLWDTALALHRDPEPAYEEHRAARLLTAELARDGFRVERGTAGLPTAFTARAGSGEGPRVALLLEYDALPGLGHACGHNLIAAAGLGAALAVRAALGDPQGSVLAVGTPAEERGGGKVALVEAGVFDGVDAALMVHPGVHDWSWAPLTASAQVRVGFHGRAAHPTGNPTQGIDALGALIQLFNTLGVLHRRLPPGSHVQGIVTDGGRATNIVPEYAEGLFGLRGATTAALEALAGELERCAEGVAAATGTTATVERAGARYEHFRDNPVLTARFTEHLARAGIRLTEPEAGVYLGSSDIGNVSTRVPAIHPFLAIMDAADGSDHTPRFAEAAASPRGRRVLLAAAEALACTAADVLLRPEAAAQARAALREKAEAGL</sequence>